<evidence type="ECO:0000313" key="4">
    <source>
        <dbReference type="Proteomes" id="UP001189429"/>
    </source>
</evidence>
<proteinExistence type="predicted"/>
<reference evidence="3" key="1">
    <citation type="submission" date="2023-10" db="EMBL/GenBank/DDBJ databases">
        <authorList>
            <person name="Chen Y."/>
            <person name="Shah S."/>
            <person name="Dougan E. K."/>
            <person name="Thang M."/>
            <person name="Chan C."/>
        </authorList>
    </citation>
    <scope>NUCLEOTIDE SEQUENCE [LARGE SCALE GENOMIC DNA]</scope>
</reference>
<evidence type="ECO:0000313" key="3">
    <source>
        <dbReference type="EMBL" id="CAK0854639.1"/>
    </source>
</evidence>
<evidence type="ECO:0000259" key="2">
    <source>
        <dbReference type="Pfam" id="PF04059"/>
    </source>
</evidence>
<dbReference type="InterPro" id="IPR035979">
    <property type="entry name" value="RBD_domain_sf"/>
</dbReference>
<name>A0ABN9U6J7_9DINO</name>
<dbReference type="SUPFAM" id="SSF54928">
    <property type="entry name" value="RNA-binding domain, RBD"/>
    <property type="match status" value="1"/>
</dbReference>
<dbReference type="EMBL" id="CAUYUJ010015493">
    <property type="protein sequence ID" value="CAK0854639.1"/>
    <property type="molecule type" value="Genomic_DNA"/>
</dbReference>
<sequence length="149" mass="16661">MMRNLPNNYSRSMLLELLDQEGFGGRYDFLYLPIDFKSSACLGYAFVNLVDPSVVPAFWSKFDGFSDWVLPSKKVCQVSWTGPHQGLDAHIDRYRNSPVMHPSVPDAYKPAVFKGGKIVPFPESTKATHAPRVRNKPPSDPDAPHGPRA</sequence>
<evidence type="ECO:0000256" key="1">
    <source>
        <dbReference type="SAM" id="MobiDB-lite"/>
    </source>
</evidence>
<dbReference type="CDD" id="cd12277">
    <property type="entry name" value="RRM3_MEI2_EAR1_like"/>
    <property type="match status" value="1"/>
</dbReference>
<organism evidence="3 4">
    <name type="scientific">Prorocentrum cordatum</name>
    <dbReference type="NCBI Taxonomy" id="2364126"/>
    <lineage>
        <taxon>Eukaryota</taxon>
        <taxon>Sar</taxon>
        <taxon>Alveolata</taxon>
        <taxon>Dinophyceae</taxon>
        <taxon>Prorocentrales</taxon>
        <taxon>Prorocentraceae</taxon>
        <taxon>Prorocentrum</taxon>
    </lineage>
</organism>
<feature type="region of interest" description="Disordered" evidence="1">
    <location>
        <begin position="119"/>
        <end position="149"/>
    </location>
</feature>
<keyword evidence="4" id="KW-1185">Reference proteome</keyword>
<protein>
    <recommendedName>
        <fullName evidence="2">Mei2-like C-terminal RNA recognition motif domain-containing protein</fullName>
    </recommendedName>
</protein>
<gene>
    <name evidence="3" type="ORF">PCOR1329_LOCUS45663</name>
</gene>
<accession>A0ABN9U6J7</accession>
<dbReference type="InterPro" id="IPR007201">
    <property type="entry name" value="Mei2-like_Rrm_C"/>
</dbReference>
<dbReference type="Proteomes" id="UP001189429">
    <property type="component" value="Unassembled WGS sequence"/>
</dbReference>
<dbReference type="Pfam" id="PF04059">
    <property type="entry name" value="RRM_2"/>
    <property type="match status" value="1"/>
</dbReference>
<feature type="compositionally biased region" description="Basic and acidic residues" evidence="1">
    <location>
        <begin position="137"/>
        <end position="149"/>
    </location>
</feature>
<feature type="domain" description="Mei2-like C-terminal RNA recognition motif" evidence="2">
    <location>
        <begin position="1"/>
        <end position="93"/>
    </location>
</feature>
<comment type="caution">
    <text evidence="3">The sequence shown here is derived from an EMBL/GenBank/DDBJ whole genome shotgun (WGS) entry which is preliminary data.</text>
</comment>